<feature type="transmembrane region" description="Helical" evidence="2">
    <location>
        <begin position="596"/>
        <end position="619"/>
    </location>
</feature>
<evidence type="ECO:0000256" key="1">
    <source>
        <dbReference type="SAM" id="MobiDB-lite"/>
    </source>
</evidence>
<feature type="compositionally biased region" description="Basic and acidic residues" evidence="1">
    <location>
        <begin position="326"/>
        <end position="336"/>
    </location>
</feature>
<feature type="transmembrane region" description="Helical" evidence="2">
    <location>
        <begin position="679"/>
        <end position="702"/>
    </location>
</feature>
<dbReference type="AlphaFoldDB" id="A0A5K3F878"/>
<feature type="compositionally biased region" description="Low complexity" evidence="1">
    <location>
        <begin position="340"/>
        <end position="355"/>
    </location>
</feature>
<feature type="compositionally biased region" description="Polar residues" evidence="1">
    <location>
        <begin position="237"/>
        <end position="256"/>
    </location>
</feature>
<keyword evidence="2" id="KW-1133">Transmembrane helix</keyword>
<protein>
    <submittedName>
        <fullName evidence="3">Phtf-FEM1B_bdg domain-containing protein</fullName>
    </submittedName>
</protein>
<feature type="region of interest" description="Disordered" evidence="1">
    <location>
        <begin position="394"/>
        <end position="418"/>
    </location>
</feature>
<feature type="compositionally biased region" description="Low complexity" evidence="1">
    <location>
        <begin position="313"/>
        <end position="324"/>
    </location>
</feature>
<dbReference type="PANTHER" id="PTHR12680">
    <property type="entry name" value="PUTATIVE HOMEODOMAIN TRANSCRIPTION FACTOR PHTF"/>
    <property type="match status" value="1"/>
</dbReference>
<proteinExistence type="predicted"/>
<reference evidence="3" key="1">
    <citation type="submission" date="2019-11" db="UniProtKB">
        <authorList>
            <consortium name="WormBaseParasite"/>
        </authorList>
    </citation>
    <scope>IDENTIFICATION</scope>
</reference>
<name>A0A5K3F878_MESCO</name>
<feature type="compositionally biased region" description="Gly residues" evidence="1">
    <location>
        <begin position="405"/>
        <end position="418"/>
    </location>
</feature>
<evidence type="ECO:0000313" key="3">
    <source>
        <dbReference type="WBParaSite" id="MCU_006236-RB"/>
    </source>
</evidence>
<evidence type="ECO:0000256" key="2">
    <source>
        <dbReference type="SAM" id="Phobius"/>
    </source>
</evidence>
<dbReference type="InterPro" id="IPR039775">
    <property type="entry name" value="PHTF1/2"/>
</dbReference>
<feature type="compositionally biased region" description="Basic and acidic residues" evidence="1">
    <location>
        <begin position="101"/>
        <end position="113"/>
    </location>
</feature>
<feature type="transmembrane region" description="Helical" evidence="2">
    <location>
        <begin position="714"/>
        <end position="735"/>
    </location>
</feature>
<dbReference type="WBParaSite" id="MCU_006236-RB">
    <property type="protein sequence ID" value="MCU_006236-RB"/>
    <property type="gene ID" value="MCU_006236"/>
</dbReference>
<accession>A0A5K3F878</accession>
<organism evidence="3">
    <name type="scientific">Mesocestoides corti</name>
    <name type="common">Flatworm</name>
    <dbReference type="NCBI Taxonomy" id="53468"/>
    <lineage>
        <taxon>Eukaryota</taxon>
        <taxon>Metazoa</taxon>
        <taxon>Spiralia</taxon>
        <taxon>Lophotrochozoa</taxon>
        <taxon>Platyhelminthes</taxon>
        <taxon>Cestoda</taxon>
        <taxon>Eucestoda</taxon>
        <taxon>Cyclophyllidea</taxon>
        <taxon>Mesocestoididae</taxon>
        <taxon>Mesocestoides</taxon>
    </lineage>
</organism>
<feature type="compositionally biased region" description="Polar residues" evidence="1">
    <location>
        <begin position="114"/>
        <end position="131"/>
    </location>
</feature>
<dbReference type="GO" id="GO:0005783">
    <property type="term" value="C:endoplasmic reticulum"/>
    <property type="evidence" value="ECO:0007669"/>
    <property type="project" value="InterPro"/>
</dbReference>
<feature type="compositionally biased region" description="Acidic residues" evidence="1">
    <location>
        <begin position="55"/>
        <end position="79"/>
    </location>
</feature>
<feature type="region of interest" description="Disordered" evidence="1">
    <location>
        <begin position="237"/>
        <end position="257"/>
    </location>
</feature>
<dbReference type="PANTHER" id="PTHR12680:SF6">
    <property type="entry name" value="PROTEIN PHTF"/>
    <property type="match status" value="1"/>
</dbReference>
<keyword evidence="2" id="KW-0472">Membrane</keyword>
<keyword evidence="2" id="KW-0812">Transmembrane</keyword>
<feature type="transmembrane region" description="Helical" evidence="2">
    <location>
        <begin position="802"/>
        <end position="825"/>
    </location>
</feature>
<feature type="region of interest" description="Disordered" evidence="1">
    <location>
        <begin position="17"/>
        <end position="138"/>
    </location>
</feature>
<feature type="region of interest" description="Disordered" evidence="1">
    <location>
        <begin position="304"/>
        <end position="370"/>
    </location>
</feature>
<sequence length="839" mass="93160">MRGIPDPEVFAKYRSKQLKTNVGGGGQQLSPRLKNTSKWMSHLPDMLEAGAMTIEAEEEKEEEEDDDDDGGGDESEDEEPHNLAEGEATFIPHDLNSNSNDKSKARSHERPDSSKNGIRTSGVSTMLSNEGDNGISGLKTEELEKQKSSAEDEEFEATDTFNTRRRQRAKFLRLFWERACSHRHQQRPPLQAPHVSTAVEETLRQQPISCQPGVSGHWSPDGGSLTETSRNLHLAVGSTTTSKKPVTQFRSGSNASQKRAAAQVARAKVISFRPTAATTTTTTAACADPMRLSVPRLQKAHAASETECDRMNSDLGSEYDSSSVSDEERLGSRGHLDQLPAAAAASATTQPSSASEMPATTSSTRHAIHHHHHPTFALHVRTVGLDDAVGSSVSPTNLPDVSPKHGGGGAGGVGGGGGVSGDLVDEDAEDPFALWYMRAFQGISDPSSGPLETVWCYIWEGRKLKKVNLTLLDIGWSIIQAVERQTVSLFYPKLSCVLALQMALLPLVFHAWYSQSPEGAHTTPSVPLGPWFETDLVRSRRDNHSRNPLDTPGVLALSLYYWISDLVTKVFFASPEYLNNLVGQNMWFRGISLDRLVIGLGIWLRLNIYGVVFFLLCVAERSFQQRLLYAKHFFALTSSHRARKCRIPHFRLNKVAHVKCWLTLRSYLKKQGPQRSIECIITAAFYLAFAFGLFFCAQFLMGKPSRRSGVFSSLATWDILAYTASVSVFLLRFLTLGTKITKKYRNVSVLITEQMNLYLSMEKKPHKKEEFSITNQVLRLAENLLKEVDGPYRICGWAVNPLVYNVFKLVLLSCFSAFISEFLGFKLKLYKLKLNPANW</sequence>
<feature type="compositionally biased region" description="Polar residues" evidence="1">
    <location>
        <begin position="28"/>
        <end position="39"/>
    </location>
</feature>